<dbReference type="Proteomes" id="UP001230951">
    <property type="component" value="Unassembled WGS sequence"/>
</dbReference>
<dbReference type="RefSeq" id="WP_306958786.1">
    <property type="nucleotide sequence ID" value="NZ_JAUSRG010000001.1"/>
</dbReference>
<dbReference type="AlphaFoldDB" id="A0AAW8D9L3"/>
<evidence type="ECO:0008006" key="6">
    <source>
        <dbReference type="Google" id="ProtNLM"/>
    </source>
</evidence>
<evidence type="ECO:0000256" key="1">
    <source>
        <dbReference type="SAM" id="MobiDB-lite"/>
    </source>
</evidence>
<evidence type="ECO:0000313" key="2">
    <source>
        <dbReference type="EMBL" id="MDP9903163.1"/>
    </source>
</evidence>
<sequence length="371" mass="41656">MTSHAFQRPIVAITGLSQSGKDTAGAHLVVAHGFARYAFATKLKEAAYAIDPLIRTERQYVTDFLDRGDRVLHIRLQKLVDHLGWDAAKQIPEVGRILQAVGTEGGWMIHGRDVWTTLCERDFESQLADQPSTPVVITDLRFPHEETWLRERNGLLIRIVRPEQHRASTRDQKHSSERGQSGLNVDFTIINDGSLSKLYDAVDDVLAGKKVFECIDHNEAIHLVRGSVDDSNSARDTNEDPPTITYDDRGLTVDVRPAHPDLVDDGGPEAIVVQIDTGEKTGRLRVNLNDGPPVWDGDPEQDEQPGRYHYLDPDNWSNALPKAIADCLCDRQEPEGSATATWLRKHENDDQVWSAINRLFDELQDLANERI</sequence>
<comment type="caution">
    <text evidence="2">The sequence shown here is derived from an EMBL/GenBank/DDBJ whole genome shotgun (WGS) entry which is preliminary data.</text>
</comment>
<accession>A0AAW8D9L3</accession>
<dbReference type="Gene3D" id="3.40.50.300">
    <property type="entry name" value="P-loop containing nucleotide triphosphate hydrolases"/>
    <property type="match status" value="1"/>
</dbReference>
<dbReference type="SUPFAM" id="SSF52540">
    <property type="entry name" value="P-loop containing nucleoside triphosphate hydrolases"/>
    <property type="match status" value="1"/>
</dbReference>
<proteinExistence type="predicted"/>
<protein>
    <recommendedName>
        <fullName evidence="6">Dephospho-CoA kinase</fullName>
    </recommendedName>
</protein>
<feature type="region of interest" description="Disordered" evidence="1">
    <location>
        <begin position="229"/>
        <end position="249"/>
    </location>
</feature>
<keyword evidence="4" id="KW-1185">Reference proteome</keyword>
<dbReference type="InterPro" id="IPR048444">
    <property type="entry name" value="DNMK"/>
</dbReference>
<organism evidence="2 5">
    <name type="scientific">Arthrobacter bambusae</name>
    <dbReference type="NCBI Taxonomy" id="1338426"/>
    <lineage>
        <taxon>Bacteria</taxon>
        <taxon>Bacillati</taxon>
        <taxon>Actinomycetota</taxon>
        <taxon>Actinomycetes</taxon>
        <taxon>Micrococcales</taxon>
        <taxon>Micrococcaceae</taxon>
        <taxon>Arthrobacter</taxon>
    </lineage>
</organism>
<reference evidence="2 4" key="1">
    <citation type="submission" date="2023-07" db="EMBL/GenBank/DDBJ databases">
        <title>Sorghum-associated microbial communities from plants grown in Nebraska, USA.</title>
        <authorList>
            <person name="Schachtman D."/>
        </authorList>
    </citation>
    <scope>NUCLEOTIDE SEQUENCE</scope>
    <source>
        <strain evidence="2">DS1006</strain>
        <strain evidence="3 4">DS1016</strain>
    </source>
</reference>
<dbReference type="EMBL" id="JAUSRG010000001">
    <property type="protein sequence ID" value="MDP9903163.1"/>
    <property type="molecule type" value="Genomic_DNA"/>
</dbReference>
<dbReference type="Pfam" id="PF21448">
    <property type="entry name" value="DNMK"/>
    <property type="match status" value="1"/>
</dbReference>
<dbReference type="Proteomes" id="UP001242995">
    <property type="component" value="Unassembled WGS sequence"/>
</dbReference>
<evidence type="ECO:0000313" key="4">
    <source>
        <dbReference type="Proteomes" id="UP001230951"/>
    </source>
</evidence>
<dbReference type="InterPro" id="IPR027417">
    <property type="entry name" value="P-loop_NTPase"/>
</dbReference>
<dbReference type="EMBL" id="JAUSTF010000002">
    <property type="protein sequence ID" value="MDQ0180184.1"/>
    <property type="molecule type" value="Genomic_DNA"/>
</dbReference>
<name>A0AAW8D9L3_9MICC</name>
<evidence type="ECO:0000313" key="5">
    <source>
        <dbReference type="Proteomes" id="UP001242995"/>
    </source>
</evidence>
<evidence type="ECO:0000313" key="3">
    <source>
        <dbReference type="EMBL" id="MDQ0180184.1"/>
    </source>
</evidence>
<gene>
    <name evidence="2" type="ORF">J2S90_000103</name>
    <name evidence="3" type="ORF">J2S93_001600</name>
</gene>